<dbReference type="Pfam" id="PF05625">
    <property type="entry name" value="PAXNEB"/>
    <property type="match status" value="1"/>
</dbReference>
<comment type="similarity">
    <text evidence="4">Belongs to the ELP4 family.</text>
</comment>
<dbReference type="HOGENOM" id="CLU_1121051_0_0_1"/>
<sequence>MTPPVIAGRPATNTLHLVGFPLVLFRETTPLGQPRISRKLFTCEIKDTTGRRYFEHFSTTCNSHQIPRTPVRPRQHRRQGQELLRICLNSVGSPLWYDQNFPQDLIRFLTILKAIVRNTLSCCLVTLPTHLFQHLPTASHLYERLVDQTDFCIRLESFAGSDRETNPAFKEYHGLLDIGKISALNSLAAFVPETRDLAFKLRRRKFVIEKLHLPPELGEERDERGGGVKAATMSCSSGGGGGMGKLDF</sequence>
<dbReference type="PANTHER" id="PTHR12896:SF1">
    <property type="entry name" value="ELONGATOR COMPLEX PROTEIN 4"/>
    <property type="match status" value="1"/>
</dbReference>
<dbReference type="VEuPathDB" id="VectorBase:CQUJHB013737"/>
<dbReference type="PANTHER" id="PTHR12896">
    <property type="entry name" value="PAX6 NEIGHBOR PROTEIN PAXNEB"/>
    <property type="match status" value="1"/>
</dbReference>
<feature type="compositionally biased region" description="Gly residues" evidence="9">
    <location>
        <begin position="237"/>
        <end position="248"/>
    </location>
</feature>
<dbReference type="InParanoid" id="B0X9Q1"/>
<dbReference type="GO" id="GO:0005737">
    <property type="term" value="C:cytoplasm"/>
    <property type="evidence" value="ECO:0007669"/>
    <property type="project" value="UniProtKB-SubCell"/>
</dbReference>
<evidence type="ECO:0000256" key="2">
    <source>
        <dbReference type="ARBA" id="ARBA00004496"/>
    </source>
</evidence>
<feature type="region of interest" description="Disordered" evidence="9">
    <location>
        <begin position="218"/>
        <end position="248"/>
    </location>
</feature>
<dbReference type="InterPro" id="IPR008728">
    <property type="entry name" value="Elongator_complex_protein_4"/>
</dbReference>
<evidence type="ECO:0000256" key="5">
    <source>
        <dbReference type="ARBA" id="ARBA00020265"/>
    </source>
</evidence>
<evidence type="ECO:0000256" key="9">
    <source>
        <dbReference type="SAM" id="MobiDB-lite"/>
    </source>
</evidence>
<gene>
    <name evidence="11" type="primary">6049650</name>
    <name evidence="10" type="ORF">CpipJ_CPIJ015503</name>
</gene>
<evidence type="ECO:0000313" key="10">
    <source>
        <dbReference type="EMBL" id="EDS43253.1"/>
    </source>
</evidence>
<evidence type="ECO:0000256" key="7">
    <source>
        <dbReference type="ARBA" id="ARBA00022694"/>
    </source>
</evidence>
<dbReference type="VEuPathDB" id="VectorBase:CPIJ015503"/>
<dbReference type="EnsemblMetazoa" id="CPIJ015503-RA">
    <property type="protein sequence ID" value="CPIJ015503-PA"/>
    <property type="gene ID" value="CPIJ015503"/>
</dbReference>
<dbReference type="GO" id="GO:0008023">
    <property type="term" value="C:transcription elongation factor complex"/>
    <property type="evidence" value="ECO:0007669"/>
    <property type="project" value="TreeGrafter"/>
</dbReference>
<dbReference type="AlphaFoldDB" id="B0X9Q1"/>
<evidence type="ECO:0000313" key="12">
    <source>
        <dbReference type="Proteomes" id="UP000002320"/>
    </source>
</evidence>
<keyword evidence="6" id="KW-0963">Cytoplasm</keyword>
<keyword evidence="7" id="KW-0819">tRNA processing</keyword>
<protein>
    <recommendedName>
        <fullName evidence="5">Elongator complex protein 4</fullName>
    </recommendedName>
</protein>
<comment type="subcellular location">
    <subcellularLocation>
        <location evidence="2">Cytoplasm</location>
    </subcellularLocation>
    <subcellularLocation>
        <location evidence="1">Nucleus</location>
    </subcellularLocation>
</comment>
<reference evidence="10" key="1">
    <citation type="submission" date="2007-03" db="EMBL/GenBank/DDBJ databases">
        <title>Annotation of Culex pipiens quinquefasciatus.</title>
        <authorList>
            <consortium name="The Broad Institute Genome Sequencing Platform"/>
            <person name="Atkinson P.W."/>
            <person name="Hemingway J."/>
            <person name="Christensen B.M."/>
            <person name="Higgs S."/>
            <person name="Kodira C."/>
            <person name="Hannick L."/>
            <person name="Megy K."/>
            <person name="O'Leary S."/>
            <person name="Pearson M."/>
            <person name="Haas B.J."/>
            <person name="Mauceli E."/>
            <person name="Wortman J.R."/>
            <person name="Lee N.H."/>
            <person name="Guigo R."/>
            <person name="Stanke M."/>
            <person name="Alvarado L."/>
            <person name="Amedeo P."/>
            <person name="Antoine C.H."/>
            <person name="Arensburger P."/>
            <person name="Bidwell S.L."/>
            <person name="Crawford M."/>
            <person name="Camaro F."/>
            <person name="Devon K."/>
            <person name="Engels R."/>
            <person name="Hammond M."/>
            <person name="Howarth C."/>
            <person name="Koehrsen M."/>
            <person name="Lawson D."/>
            <person name="Montgomery P."/>
            <person name="Nene V."/>
            <person name="Nusbaum C."/>
            <person name="Puiu D."/>
            <person name="Romero-Severson J."/>
            <person name="Severson D.W."/>
            <person name="Shumway M."/>
            <person name="Sisk P."/>
            <person name="Stolte C."/>
            <person name="Zeng Q."/>
            <person name="Eisenstadt E."/>
            <person name="Fraser-Liggett C."/>
            <person name="Strausberg R."/>
            <person name="Galagan J."/>
            <person name="Birren B."/>
            <person name="Collins F.H."/>
        </authorList>
    </citation>
    <scope>NUCLEOTIDE SEQUENCE [LARGE SCALE GENOMIC DNA]</scope>
    <source>
        <strain evidence="10">JHB</strain>
    </source>
</reference>
<dbReference type="GO" id="GO:0002098">
    <property type="term" value="P:tRNA wobble uridine modification"/>
    <property type="evidence" value="ECO:0007669"/>
    <property type="project" value="InterPro"/>
</dbReference>
<reference evidence="11" key="2">
    <citation type="submission" date="2021-02" db="UniProtKB">
        <authorList>
            <consortium name="EnsemblMetazoa"/>
        </authorList>
    </citation>
    <scope>IDENTIFICATION</scope>
    <source>
        <strain evidence="11">JHB</strain>
    </source>
</reference>
<evidence type="ECO:0000256" key="4">
    <source>
        <dbReference type="ARBA" id="ARBA00007573"/>
    </source>
</evidence>
<proteinExistence type="inferred from homology"/>
<dbReference type="UniPathway" id="UPA00988"/>
<name>B0X9Q1_CULQU</name>
<dbReference type="GO" id="GO:0033588">
    <property type="term" value="C:elongator holoenzyme complex"/>
    <property type="evidence" value="ECO:0007669"/>
    <property type="project" value="InterPro"/>
</dbReference>
<dbReference type="Proteomes" id="UP000002320">
    <property type="component" value="Unassembled WGS sequence"/>
</dbReference>
<dbReference type="EMBL" id="DS232545">
    <property type="protein sequence ID" value="EDS43253.1"/>
    <property type="molecule type" value="Genomic_DNA"/>
</dbReference>
<dbReference type="STRING" id="7176.B0X9Q1"/>
<dbReference type="eggNOG" id="KOG3949">
    <property type="taxonomic scope" value="Eukaryota"/>
</dbReference>
<evidence type="ECO:0000256" key="3">
    <source>
        <dbReference type="ARBA" id="ARBA00005043"/>
    </source>
</evidence>
<evidence type="ECO:0000313" key="11">
    <source>
        <dbReference type="EnsemblMetazoa" id="CPIJ015503-PA"/>
    </source>
</evidence>
<comment type="pathway">
    <text evidence="3">tRNA modification; 5-methoxycarbonylmethyl-2-thiouridine-tRNA biosynthesis.</text>
</comment>
<organism>
    <name type="scientific">Culex quinquefasciatus</name>
    <name type="common">Southern house mosquito</name>
    <name type="synonym">Culex pungens</name>
    <dbReference type="NCBI Taxonomy" id="7176"/>
    <lineage>
        <taxon>Eukaryota</taxon>
        <taxon>Metazoa</taxon>
        <taxon>Ecdysozoa</taxon>
        <taxon>Arthropoda</taxon>
        <taxon>Hexapoda</taxon>
        <taxon>Insecta</taxon>
        <taxon>Pterygota</taxon>
        <taxon>Neoptera</taxon>
        <taxon>Endopterygota</taxon>
        <taxon>Diptera</taxon>
        <taxon>Nematocera</taxon>
        <taxon>Culicoidea</taxon>
        <taxon>Culicidae</taxon>
        <taxon>Culicinae</taxon>
        <taxon>Culicini</taxon>
        <taxon>Culex</taxon>
        <taxon>Culex</taxon>
    </lineage>
</organism>
<dbReference type="Gene3D" id="3.40.50.300">
    <property type="entry name" value="P-loop containing nucleotide triphosphate hydrolases"/>
    <property type="match status" value="1"/>
</dbReference>
<keyword evidence="8" id="KW-0539">Nucleus</keyword>
<dbReference type="KEGG" id="cqu:CpipJ_CPIJ015503"/>
<dbReference type="InterPro" id="IPR027417">
    <property type="entry name" value="P-loop_NTPase"/>
</dbReference>
<dbReference type="OrthoDB" id="289162at2759"/>
<evidence type="ECO:0000256" key="8">
    <source>
        <dbReference type="ARBA" id="ARBA00023242"/>
    </source>
</evidence>
<accession>B0X9Q1</accession>
<keyword evidence="12" id="KW-1185">Reference proteome</keyword>
<evidence type="ECO:0000256" key="6">
    <source>
        <dbReference type="ARBA" id="ARBA00022490"/>
    </source>
</evidence>
<evidence type="ECO:0000256" key="1">
    <source>
        <dbReference type="ARBA" id="ARBA00004123"/>
    </source>
</evidence>